<evidence type="ECO:0000256" key="2">
    <source>
        <dbReference type="SAM" id="SignalP"/>
    </source>
</evidence>
<feature type="signal peptide" evidence="2">
    <location>
        <begin position="1"/>
        <end position="24"/>
    </location>
</feature>
<feature type="region of interest" description="Disordered" evidence="1">
    <location>
        <begin position="422"/>
        <end position="450"/>
    </location>
</feature>
<dbReference type="PROSITE" id="PS51257">
    <property type="entry name" value="PROKAR_LIPOPROTEIN"/>
    <property type="match status" value="1"/>
</dbReference>
<keyword evidence="4" id="KW-1185">Reference proteome</keyword>
<dbReference type="SUPFAM" id="SSF53850">
    <property type="entry name" value="Periplasmic binding protein-like II"/>
    <property type="match status" value="1"/>
</dbReference>
<dbReference type="Pfam" id="PF01547">
    <property type="entry name" value="SBP_bac_1"/>
    <property type="match status" value="1"/>
</dbReference>
<feature type="compositionally biased region" description="Polar residues" evidence="1">
    <location>
        <begin position="439"/>
        <end position="450"/>
    </location>
</feature>
<protein>
    <submittedName>
        <fullName evidence="3">Sugar ABC transporter substrate-binding protein</fullName>
    </submittedName>
</protein>
<gene>
    <name evidence="3" type="ORF">GCM10011399_11510</name>
</gene>
<dbReference type="AlphaFoldDB" id="A0A917EUV8"/>
<sequence length="450" mass="47012">MRVRPTLAAIAGIAVLGLALQGCTGSSSNTSSTGGAVNGAGKTLDVLVAANTLYPDAQKQWFSDVSAQFQKETGATVKFETFATTNDELTKIQTAVVSGQGPDIYNLGTTFTPTAYSTGAFVTMTDDDWNKVGGRDRFVPATLGISGPDDNDQIGIPFASRPFVMAYNKDLLAAAGIDKPATTWDGLAQQAQKLTSGDTYGLAVAYADSFDPWKFIWGMSIQAGNPIIDGKTARIDDPVTEKAYQSYFGWLTTQHAVDPASVSWKNAQAVAAFAAGKAAFLPMTSATSKVTLDKSAVAGHYAYALLPTIPPGQTSLPSGGKAATSIISGDNTVVAKYSQNQDLDFALIKMLTSADNQTDYYKRFGELPTNQEAATALETGNADLAPILDSSAQSVGTPFSGAWGDTQLALVNVVVQSIPSLSSGSVSDSDLETQLKAAQATSQASLDKAK</sequence>
<dbReference type="InterPro" id="IPR006059">
    <property type="entry name" value="SBP"/>
</dbReference>
<evidence type="ECO:0000313" key="4">
    <source>
        <dbReference type="Proteomes" id="UP000598775"/>
    </source>
</evidence>
<evidence type="ECO:0000313" key="3">
    <source>
        <dbReference type="EMBL" id="GGF19589.1"/>
    </source>
</evidence>
<keyword evidence="2" id="KW-0732">Signal</keyword>
<dbReference type="PANTHER" id="PTHR43649:SF12">
    <property type="entry name" value="DIACETYLCHITOBIOSE BINDING PROTEIN DASA"/>
    <property type="match status" value="1"/>
</dbReference>
<dbReference type="PANTHER" id="PTHR43649">
    <property type="entry name" value="ARABINOSE-BINDING PROTEIN-RELATED"/>
    <property type="match status" value="1"/>
</dbReference>
<proteinExistence type="predicted"/>
<dbReference type="Proteomes" id="UP000598775">
    <property type="component" value="Unassembled WGS sequence"/>
</dbReference>
<dbReference type="Gene3D" id="3.40.190.10">
    <property type="entry name" value="Periplasmic binding protein-like II"/>
    <property type="match status" value="1"/>
</dbReference>
<feature type="chain" id="PRO_5039446272" evidence="2">
    <location>
        <begin position="25"/>
        <end position="450"/>
    </location>
</feature>
<comment type="caution">
    <text evidence="3">The sequence shown here is derived from an EMBL/GenBank/DDBJ whole genome shotgun (WGS) entry which is preliminary data.</text>
</comment>
<organism evidence="3 4">
    <name type="scientific">Subtercola lobariae</name>
    <dbReference type="NCBI Taxonomy" id="1588641"/>
    <lineage>
        <taxon>Bacteria</taxon>
        <taxon>Bacillati</taxon>
        <taxon>Actinomycetota</taxon>
        <taxon>Actinomycetes</taxon>
        <taxon>Micrococcales</taxon>
        <taxon>Microbacteriaceae</taxon>
        <taxon>Subtercola</taxon>
    </lineage>
</organism>
<evidence type="ECO:0000256" key="1">
    <source>
        <dbReference type="SAM" id="MobiDB-lite"/>
    </source>
</evidence>
<dbReference type="RefSeq" id="WP_188675160.1">
    <property type="nucleotide sequence ID" value="NZ_BMGP01000002.1"/>
</dbReference>
<dbReference type="EMBL" id="BMGP01000002">
    <property type="protein sequence ID" value="GGF19589.1"/>
    <property type="molecule type" value="Genomic_DNA"/>
</dbReference>
<accession>A0A917EUV8</accession>
<dbReference type="InterPro" id="IPR050490">
    <property type="entry name" value="Bact_solute-bd_prot1"/>
</dbReference>
<name>A0A917EUV8_9MICO</name>
<reference evidence="3 4" key="1">
    <citation type="journal article" date="2014" name="Int. J. Syst. Evol. Microbiol.">
        <title>Complete genome sequence of Corynebacterium casei LMG S-19264T (=DSM 44701T), isolated from a smear-ripened cheese.</title>
        <authorList>
            <consortium name="US DOE Joint Genome Institute (JGI-PGF)"/>
            <person name="Walter F."/>
            <person name="Albersmeier A."/>
            <person name="Kalinowski J."/>
            <person name="Ruckert C."/>
        </authorList>
    </citation>
    <scope>NUCLEOTIDE SEQUENCE [LARGE SCALE GENOMIC DNA]</scope>
    <source>
        <strain evidence="3 4">CGMCC 1.12976</strain>
    </source>
</reference>